<dbReference type="InterPro" id="IPR051802">
    <property type="entry name" value="YfhM-like"/>
</dbReference>
<proteinExistence type="predicted"/>
<dbReference type="SUPFAM" id="SSF48239">
    <property type="entry name" value="Terpenoid cyclases/Protein prenyltransferases"/>
    <property type="match status" value="1"/>
</dbReference>
<dbReference type="InterPro" id="IPR008930">
    <property type="entry name" value="Terpenoid_cyclase/PrenylTrfase"/>
</dbReference>
<dbReference type="Gene3D" id="1.50.10.20">
    <property type="match status" value="1"/>
</dbReference>
<dbReference type="EMBL" id="VSSQ01003986">
    <property type="protein sequence ID" value="MPM23248.1"/>
    <property type="molecule type" value="Genomic_DNA"/>
</dbReference>
<reference evidence="2" key="1">
    <citation type="submission" date="2019-08" db="EMBL/GenBank/DDBJ databases">
        <authorList>
            <person name="Kucharzyk K."/>
            <person name="Murdoch R.W."/>
            <person name="Higgins S."/>
            <person name="Loffler F."/>
        </authorList>
    </citation>
    <scope>NUCLEOTIDE SEQUENCE</scope>
</reference>
<name>A0A644Y5M4_9ZZZZ</name>
<protein>
    <recommendedName>
        <fullName evidence="1">Bacterial alpha-2-macroglobulin MG10 domain-containing protein</fullName>
    </recommendedName>
</protein>
<dbReference type="AlphaFoldDB" id="A0A644Y5M4"/>
<evidence type="ECO:0000313" key="2">
    <source>
        <dbReference type="EMBL" id="MPM23248.1"/>
    </source>
</evidence>
<dbReference type="Pfam" id="PF17973">
    <property type="entry name" value="bMG10"/>
    <property type="match status" value="1"/>
</dbReference>
<accession>A0A644Y5M4</accession>
<dbReference type="PANTHER" id="PTHR40094:SF1">
    <property type="entry name" value="UBIQUITIN DOMAIN-CONTAINING PROTEIN"/>
    <property type="match status" value="1"/>
</dbReference>
<comment type="caution">
    <text evidence="2">The sequence shown here is derived from an EMBL/GenBank/DDBJ whole genome shotgun (WGS) entry which is preliminary data.</text>
</comment>
<organism evidence="2">
    <name type="scientific">bioreactor metagenome</name>
    <dbReference type="NCBI Taxonomy" id="1076179"/>
    <lineage>
        <taxon>unclassified sequences</taxon>
        <taxon>metagenomes</taxon>
        <taxon>ecological metagenomes</taxon>
    </lineage>
</organism>
<feature type="domain" description="Bacterial alpha-2-macroglobulin MG10" evidence="1">
    <location>
        <begin position="376"/>
        <end position="500"/>
    </location>
</feature>
<dbReference type="PANTHER" id="PTHR40094">
    <property type="entry name" value="ALPHA-2-MACROGLOBULIN HOMOLOG"/>
    <property type="match status" value="1"/>
</dbReference>
<sequence>MTPESFLSNLEKNEELKSLVLEETPWVLDAKDESERKKRVGLLFDLNRMAKEQKKAENLLVKLQAPNGGFPWYKGMPDDRYITQHIVSGFGKLDHLGIREIKENSRVANMISKAVYYLDDRIREDFNYIKKYYPKYKTEQHISYIQVHYLYARSFFLDYAVSERNKEAFDYFFAQAKTYWTSFTTYGRGMIALALNRYNEKAIPADIVKSLKETSLHSEEMGMYWREFAGGYYWWEAPIESQALMVEVFSEVANDATAVEELKIWLLKQKQVQDWKSTKATVDAVYALLIRGFNLLASDELVEVKIGNEVIDPYKIENCKVEAGTGYFKTAWTGDQVKPEMGNIQVTKKDSGIAWGAVYWQYFEDLDKITPHETPISIKKQLFVEKQSATGPRMEPIGDNATLKVGDKVKVRIEIRVDREMQYVHMKDMRASCMEPVNVLSTTKYQGGLWYFENTRDAATNFFFNNLYKGTYVFEYSMFVTHAGEFSNGITTIQCMYAPEFTSHSEGIRVKVVE</sequence>
<evidence type="ECO:0000259" key="1">
    <source>
        <dbReference type="Pfam" id="PF17973"/>
    </source>
</evidence>
<dbReference type="GO" id="GO:0004866">
    <property type="term" value="F:endopeptidase inhibitor activity"/>
    <property type="evidence" value="ECO:0007669"/>
    <property type="project" value="TreeGrafter"/>
</dbReference>
<gene>
    <name evidence="2" type="ORF">SDC9_69713</name>
</gene>
<dbReference type="InterPro" id="IPR041246">
    <property type="entry name" value="Bact_MG10"/>
</dbReference>